<dbReference type="Proteomes" id="UP000256970">
    <property type="component" value="Unassembled WGS sequence"/>
</dbReference>
<dbReference type="InterPro" id="IPR029069">
    <property type="entry name" value="HotDog_dom_sf"/>
</dbReference>
<name>A0A383WLU5_TETOB</name>
<dbReference type="STRING" id="3088.A0A383WLU5"/>
<reference evidence="1 2" key="1">
    <citation type="submission" date="2016-10" db="EMBL/GenBank/DDBJ databases">
        <authorList>
            <person name="Cai Z."/>
        </authorList>
    </citation>
    <scope>NUCLEOTIDE SEQUENCE [LARGE SCALE GENOMIC DNA]</scope>
</reference>
<accession>A0A383WLU5</accession>
<dbReference type="Gene3D" id="3.10.129.10">
    <property type="entry name" value="Hotdog Thioesterase"/>
    <property type="match status" value="1"/>
</dbReference>
<protein>
    <submittedName>
        <fullName evidence="1">Uncharacterized protein</fullName>
    </submittedName>
</protein>
<organism evidence="1 2">
    <name type="scientific">Tetradesmus obliquus</name>
    <name type="common">Green alga</name>
    <name type="synonym">Acutodesmus obliquus</name>
    <dbReference type="NCBI Taxonomy" id="3088"/>
    <lineage>
        <taxon>Eukaryota</taxon>
        <taxon>Viridiplantae</taxon>
        <taxon>Chlorophyta</taxon>
        <taxon>core chlorophytes</taxon>
        <taxon>Chlorophyceae</taxon>
        <taxon>CS clade</taxon>
        <taxon>Sphaeropleales</taxon>
        <taxon>Scenedesmaceae</taxon>
        <taxon>Tetradesmus</taxon>
    </lineage>
</organism>
<dbReference type="AlphaFoldDB" id="A0A383WLU5"/>
<evidence type="ECO:0000313" key="2">
    <source>
        <dbReference type="Proteomes" id="UP000256970"/>
    </source>
</evidence>
<dbReference type="PANTHER" id="PTHR43841">
    <property type="entry name" value="3-HYDROXYACYL-THIOESTER DEHYDRATASE HTDX-RELATED"/>
    <property type="match status" value="1"/>
</dbReference>
<keyword evidence="2" id="KW-1185">Reference proteome</keyword>
<dbReference type="PANTHER" id="PTHR43841:SF1">
    <property type="entry name" value="3-HYDROXYACYL-THIOESTER DEHYDRATASE X"/>
    <property type="match status" value="1"/>
</dbReference>
<dbReference type="SUPFAM" id="SSF54637">
    <property type="entry name" value="Thioesterase/thiol ester dehydrase-isomerase"/>
    <property type="match status" value="1"/>
</dbReference>
<evidence type="ECO:0000313" key="1">
    <source>
        <dbReference type="EMBL" id="SZX78430.1"/>
    </source>
</evidence>
<proteinExistence type="predicted"/>
<gene>
    <name evidence="1" type="ORF">BQ4739_LOCUS18713</name>
</gene>
<dbReference type="EMBL" id="FNXT01001320">
    <property type="protein sequence ID" value="SZX78430.1"/>
    <property type="molecule type" value="Genomic_DNA"/>
</dbReference>
<sequence>MVLGLSGVVSIVSGLATGKSMETLELTEFPNMPFLYWLAVAGAVVKPKWTDQKWPALKVSMTTPTPIEPKRLKTFKALAAWPDSSSSSSVPMMFLMAESFKLVMQVLTLPSFPVSVLGTVVNKRAAYSYLRKVDAAESLTYSCTLNPAVRETFSGHAEFDLMLEAVSESKGDVVWQAVLSLVLMNPKKGKGGKKEGGAAPAKPAEEEVAGEEFDTWVLPENTGRAYAALDGDISPMHLYKATAMLMGFPSPVANVHLLAARTEASVAAKKAAAGEPSAPFSLALEFKKPTLLPNRLALSGGGAFAKDAAAGGYKLRIDDKKGKPIAAGTVSSKATLTRF</sequence>